<dbReference type="Proteomes" id="UP000467252">
    <property type="component" value="Chromosome"/>
</dbReference>
<dbReference type="SUPFAM" id="SSF55874">
    <property type="entry name" value="ATPase domain of HSP90 chaperone/DNA topoisomerase II/histidine kinase"/>
    <property type="match status" value="1"/>
</dbReference>
<dbReference type="InterPro" id="IPR014721">
    <property type="entry name" value="Ribsml_uS5_D2-typ_fold_subgr"/>
</dbReference>
<evidence type="ECO:0000256" key="5">
    <source>
        <dbReference type="ARBA" id="ARBA00022840"/>
    </source>
</evidence>
<evidence type="ECO:0000256" key="2">
    <source>
        <dbReference type="ARBA" id="ARBA00010708"/>
    </source>
</evidence>
<feature type="region of interest" description="Disordered" evidence="9">
    <location>
        <begin position="291"/>
        <end position="331"/>
    </location>
</feature>
<dbReference type="PANTHER" id="PTHR45866">
    <property type="entry name" value="DNA GYRASE/TOPOISOMERASE SUBUNIT B"/>
    <property type="match status" value="1"/>
</dbReference>
<organism evidence="10 11">
    <name type="scientific">Mycolicibacterium pulveris</name>
    <name type="common">Mycobacterium pulveris</name>
    <dbReference type="NCBI Taxonomy" id="36813"/>
    <lineage>
        <taxon>Bacteria</taxon>
        <taxon>Bacillati</taxon>
        <taxon>Actinomycetota</taxon>
        <taxon>Actinomycetes</taxon>
        <taxon>Mycobacteriales</taxon>
        <taxon>Mycobacteriaceae</taxon>
        <taxon>Mycolicibacterium</taxon>
    </lineage>
</organism>
<dbReference type="InterPro" id="IPR000565">
    <property type="entry name" value="Topo_IIA_B"/>
</dbReference>
<reference evidence="10 11" key="1">
    <citation type="journal article" date="2019" name="Emerg. Microbes Infect.">
        <title>Comprehensive subspecies identification of 175 nontuberculous mycobacteria species based on 7547 genomic profiles.</title>
        <authorList>
            <person name="Matsumoto Y."/>
            <person name="Kinjo T."/>
            <person name="Motooka D."/>
            <person name="Nabeya D."/>
            <person name="Jung N."/>
            <person name="Uechi K."/>
            <person name="Horii T."/>
            <person name="Iida T."/>
            <person name="Fujita J."/>
            <person name="Nakamura S."/>
        </authorList>
    </citation>
    <scope>NUCLEOTIDE SEQUENCE [LARGE SCALE GENOMIC DNA]</scope>
    <source>
        <strain evidence="10 11">JCM 6370</strain>
    </source>
</reference>
<dbReference type="Gene3D" id="3.30.565.10">
    <property type="entry name" value="Histidine kinase-like ATPase, C-terminal domain"/>
    <property type="match status" value="1"/>
</dbReference>
<dbReference type="PRINTS" id="PR01159">
    <property type="entry name" value="DNAGYRASEB"/>
</dbReference>
<dbReference type="GO" id="GO:0003918">
    <property type="term" value="F:DNA topoisomerase type II (double strand cut, ATP-hydrolyzing) activity"/>
    <property type="evidence" value="ECO:0007669"/>
    <property type="project" value="UniProtKB-EC"/>
</dbReference>
<dbReference type="Gene3D" id="3.30.230.10">
    <property type="match status" value="1"/>
</dbReference>
<feature type="region of interest" description="Disordered" evidence="9">
    <location>
        <begin position="1"/>
        <end position="27"/>
    </location>
</feature>
<keyword evidence="5" id="KW-0067">ATP-binding</keyword>
<dbReference type="GO" id="GO:0006265">
    <property type="term" value="P:DNA topological change"/>
    <property type="evidence" value="ECO:0007669"/>
    <property type="project" value="InterPro"/>
</dbReference>
<keyword evidence="7" id="KW-0238">DNA-binding</keyword>
<dbReference type="GO" id="GO:0005524">
    <property type="term" value="F:ATP binding"/>
    <property type="evidence" value="ECO:0007669"/>
    <property type="project" value="UniProtKB-KW"/>
</dbReference>
<comment type="catalytic activity">
    <reaction evidence="1">
        <text>ATP-dependent breakage, passage and rejoining of double-stranded DNA.</text>
        <dbReference type="EC" id="5.6.2.2"/>
    </reaction>
</comment>
<evidence type="ECO:0000256" key="7">
    <source>
        <dbReference type="ARBA" id="ARBA00023125"/>
    </source>
</evidence>
<proteinExistence type="inferred from homology"/>
<dbReference type="InterPro" id="IPR036890">
    <property type="entry name" value="HATPase_C_sf"/>
</dbReference>
<name>A0A7I7UG45_MYCPV</name>
<protein>
    <recommendedName>
        <fullName evidence="3">DNA topoisomerase (ATP-hydrolyzing)</fullName>
        <ecNumber evidence="3">5.6.2.2</ecNumber>
    </recommendedName>
</protein>
<evidence type="ECO:0000256" key="1">
    <source>
        <dbReference type="ARBA" id="ARBA00000185"/>
    </source>
</evidence>
<evidence type="ECO:0000256" key="3">
    <source>
        <dbReference type="ARBA" id="ARBA00012895"/>
    </source>
</evidence>
<keyword evidence="8" id="KW-0413">Isomerase</keyword>
<evidence type="ECO:0000256" key="4">
    <source>
        <dbReference type="ARBA" id="ARBA00022741"/>
    </source>
</evidence>
<evidence type="ECO:0000256" key="6">
    <source>
        <dbReference type="ARBA" id="ARBA00023029"/>
    </source>
</evidence>
<gene>
    <name evidence="10" type="ORF">MPUL_14400</name>
</gene>
<accession>A0A7I7UG45</accession>
<dbReference type="AlphaFoldDB" id="A0A7I7UG45"/>
<comment type="similarity">
    <text evidence="2">Belongs to the type II topoisomerase GyrB family.</text>
</comment>
<sequence length="331" mass="36113">MGGTHRCGDAPPDPLPGYDPFDGDADELPEAAHHGRVAIWAMIDAVVAELSACQEPNVQVTLLDDDGIQISDDGRGVPITLPHSVTAESGLAAMVEIETHRDGYRWLQQIGLGLPGIVERREPTTNTGTTVRCWVTPMFPGAIEYDALAVRLQHLAALNAGLAVTLLDQRPSPQPTRAFCCPAGLADYVRHLNRIKTPIQRTIIRFAERIGHAEVDVAAQWNAGYSESISTLADDNHPDYHTALRQGFRDALSTALQGYVDERIPLKAAADALVQSPPGRGRRDCEQGDLNARVRQQRTPQRLSLSDLGVVRHAQRDQTRPNHRGPDARAP</sequence>
<keyword evidence="6" id="KW-0799">Topoisomerase</keyword>
<dbReference type="GO" id="GO:0003677">
    <property type="term" value="F:DNA binding"/>
    <property type="evidence" value="ECO:0007669"/>
    <property type="project" value="UniProtKB-KW"/>
</dbReference>
<keyword evidence="11" id="KW-1185">Reference proteome</keyword>
<dbReference type="EMBL" id="AP022599">
    <property type="protein sequence ID" value="BBY80282.1"/>
    <property type="molecule type" value="Genomic_DNA"/>
</dbReference>
<evidence type="ECO:0000313" key="10">
    <source>
        <dbReference type="EMBL" id="BBY80282.1"/>
    </source>
</evidence>
<keyword evidence="4" id="KW-0547">Nucleotide-binding</keyword>
<feature type="compositionally biased region" description="Basic and acidic residues" evidence="9">
    <location>
        <begin position="314"/>
        <end position="331"/>
    </location>
</feature>
<dbReference type="PANTHER" id="PTHR45866:SF1">
    <property type="entry name" value="DNA GYRASE SUBUNIT B, MITOCHONDRIAL"/>
    <property type="match status" value="1"/>
</dbReference>
<evidence type="ECO:0000256" key="9">
    <source>
        <dbReference type="SAM" id="MobiDB-lite"/>
    </source>
</evidence>
<dbReference type="EC" id="5.6.2.2" evidence="3"/>
<evidence type="ECO:0000313" key="11">
    <source>
        <dbReference type="Proteomes" id="UP000467252"/>
    </source>
</evidence>
<evidence type="ECO:0000256" key="8">
    <source>
        <dbReference type="ARBA" id="ARBA00023235"/>
    </source>
</evidence>